<dbReference type="GO" id="GO:0008270">
    <property type="term" value="F:zinc ion binding"/>
    <property type="evidence" value="ECO:0007669"/>
    <property type="project" value="UniProtKB-KW"/>
</dbReference>
<evidence type="ECO:0000256" key="1">
    <source>
        <dbReference type="ARBA" id="ARBA00022723"/>
    </source>
</evidence>
<keyword evidence="7" id="KW-1185">Reference proteome</keyword>
<keyword evidence="1" id="KW-0479">Metal-binding</keyword>
<protein>
    <recommendedName>
        <fullName evidence="5">MYND-type domain-containing protein</fullName>
    </recommendedName>
</protein>
<evidence type="ECO:0000313" key="6">
    <source>
        <dbReference type="EMBL" id="CZR50286.1"/>
    </source>
</evidence>
<organism evidence="6 7">
    <name type="scientific">Phialocephala subalpina</name>
    <dbReference type="NCBI Taxonomy" id="576137"/>
    <lineage>
        <taxon>Eukaryota</taxon>
        <taxon>Fungi</taxon>
        <taxon>Dikarya</taxon>
        <taxon>Ascomycota</taxon>
        <taxon>Pezizomycotina</taxon>
        <taxon>Leotiomycetes</taxon>
        <taxon>Helotiales</taxon>
        <taxon>Mollisiaceae</taxon>
        <taxon>Phialocephala</taxon>
        <taxon>Phialocephala fortinii species complex</taxon>
    </lineage>
</organism>
<accession>A0A1L7WBY0</accession>
<dbReference type="Pfam" id="PF14737">
    <property type="entry name" value="DUF4470"/>
    <property type="match status" value="1"/>
</dbReference>
<dbReference type="Proteomes" id="UP000184330">
    <property type="component" value="Unassembled WGS sequence"/>
</dbReference>
<dbReference type="PROSITE" id="PS50865">
    <property type="entry name" value="ZF_MYND_2"/>
    <property type="match status" value="1"/>
</dbReference>
<dbReference type="EMBL" id="FJOG01000001">
    <property type="protein sequence ID" value="CZR50286.1"/>
    <property type="molecule type" value="Genomic_DNA"/>
</dbReference>
<evidence type="ECO:0000313" key="7">
    <source>
        <dbReference type="Proteomes" id="UP000184330"/>
    </source>
</evidence>
<dbReference type="STRING" id="576137.A0A1L7WBY0"/>
<dbReference type="InterPro" id="IPR027974">
    <property type="entry name" value="DUF4470"/>
</dbReference>
<evidence type="ECO:0000259" key="5">
    <source>
        <dbReference type="PROSITE" id="PS50865"/>
    </source>
</evidence>
<name>A0A1L7WBY0_9HELO</name>
<dbReference type="InterPro" id="IPR002893">
    <property type="entry name" value="Znf_MYND"/>
</dbReference>
<dbReference type="Gene3D" id="6.10.140.2220">
    <property type="match status" value="1"/>
</dbReference>
<sequence>MSTPSVLLPACGNWIPGVPPCERQGERACGNCLLLVYCGPECQKAHWPQHKKVCKSPMSKESWRPAWDLEGREPPWAATAVRKNLHNPFGENKYLWGNTPALDVLNLEQNEGLGHQEDLSLLFAASGDWRHVVKTIASLPDGITHQIRITMNDLDFHVVARNTILLLLALTTTSTSTIEQTAEVLIHVWYSSSIPSSVMSTLQDRVKPLIAEVCKKIANKSPDSILGKTWDFPAGQTFRLVLKKKDWLQLLGFFEVPEGLSWEEAARIRKAVTLAPERVDYRDRWYFKETLPFMRIAKQRFQEDGMLLPFGHPRIGFNTPNPTLFRNSKTWPMDDKSEPSCGWPIMDVQRTSSPAPRDWYGKLFVHLHEVLRRFQGNLKKVRVNFVLYNVNVKELPQHLHMNKYSRIETANICDGGYLGIRNTLDILSPFLQSPRENPHATFITTFINAVKEAVKRGNPMDENPNMEFLLKYLAPPRIMPFAAEHDANMLRIWDARDSALDADKFFDRYMKFCNFEQLSVDLGVEMKATHTVIEKWPTQLKLKPGEQGAEEEFRLMLGSNFSGVERYVEWRRSE</sequence>
<evidence type="ECO:0000256" key="2">
    <source>
        <dbReference type="ARBA" id="ARBA00022771"/>
    </source>
</evidence>
<dbReference type="AlphaFoldDB" id="A0A1L7WBY0"/>
<keyword evidence="3" id="KW-0862">Zinc</keyword>
<reference evidence="6 7" key="1">
    <citation type="submission" date="2016-03" db="EMBL/GenBank/DDBJ databases">
        <authorList>
            <person name="Ploux O."/>
        </authorList>
    </citation>
    <scope>NUCLEOTIDE SEQUENCE [LARGE SCALE GENOMIC DNA]</scope>
    <source>
        <strain evidence="6 7">UAMH 11012</strain>
    </source>
</reference>
<dbReference type="Pfam" id="PF01753">
    <property type="entry name" value="zf-MYND"/>
    <property type="match status" value="1"/>
</dbReference>
<dbReference type="SUPFAM" id="SSF144232">
    <property type="entry name" value="HIT/MYND zinc finger-like"/>
    <property type="match status" value="1"/>
</dbReference>
<evidence type="ECO:0000256" key="3">
    <source>
        <dbReference type="ARBA" id="ARBA00022833"/>
    </source>
</evidence>
<keyword evidence="2 4" id="KW-0863">Zinc-finger</keyword>
<gene>
    <name evidence="6" type="ORF">PAC_00158</name>
</gene>
<proteinExistence type="predicted"/>
<dbReference type="OrthoDB" id="5282002at2759"/>
<evidence type="ECO:0000256" key="4">
    <source>
        <dbReference type="PROSITE-ProRule" id="PRU00134"/>
    </source>
</evidence>
<feature type="domain" description="MYND-type" evidence="5">
    <location>
        <begin position="8"/>
        <end position="54"/>
    </location>
</feature>